<protein>
    <recommendedName>
        <fullName evidence="7">G-protein coupled receptors family 1 profile domain-containing protein</fullName>
    </recommendedName>
</protein>
<feature type="transmembrane region" description="Helical" evidence="6">
    <location>
        <begin position="318"/>
        <end position="336"/>
    </location>
</feature>
<dbReference type="InterPro" id="IPR000276">
    <property type="entry name" value="GPCR_Rhodpsn"/>
</dbReference>
<dbReference type="InterPro" id="IPR047130">
    <property type="entry name" value="7TM_GPCR_Srsx_nematod"/>
</dbReference>
<feature type="transmembrane region" description="Helical" evidence="6">
    <location>
        <begin position="68"/>
        <end position="91"/>
    </location>
</feature>
<keyword evidence="2 6" id="KW-0812">Transmembrane</keyword>
<proteinExistence type="predicted"/>
<dbReference type="Gene3D" id="1.20.1070.10">
    <property type="entry name" value="Rhodopsin 7-helix transmembrane proteins"/>
    <property type="match status" value="2"/>
</dbReference>
<feature type="transmembrane region" description="Helical" evidence="6">
    <location>
        <begin position="194"/>
        <end position="215"/>
    </location>
</feature>
<evidence type="ECO:0000313" key="8">
    <source>
        <dbReference type="EMBL" id="EYC38857.1"/>
    </source>
</evidence>
<evidence type="ECO:0000256" key="5">
    <source>
        <dbReference type="SAM" id="MobiDB-lite"/>
    </source>
</evidence>
<dbReference type="SUPFAM" id="SSF81321">
    <property type="entry name" value="Family A G protein-coupled receptor-like"/>
    <property type="match status" value="2"/>
</dbReference>
<reference evidence="9" key="1">
    <citation type="journal article" date="2015" name="Nat. Genet.">
        <title>The genome and transcriptome of the zoonotic hookworm Ancylostoma ceylanicum identify infection-specific gene families.</title>
        <authorList>
            <person name="Schwarz E.M."/>
            <person name="Hu Y."/>
            <person name="Antoshechkin I."/>
            <person name="Miller M.M."/>
            <person name="Sternberg P.W."/>
            <person name="Aroian R.V."/>
        </authorList>
    </citation>
    <scope>NUCLEOTIDE SEQUENCE</scope>
    <source>
        <strain evidence="9">HY135</strain>
    </source>
</reference>
<organism evidence="8 9">
    <name type="scientific">Ancylostoma ceylanicum</name>
    <dbReference type="NCBI Taxonomy" id="53326"/>
    <lineage>
        <taxon>Eukaryota</taxon>
        <taxon>Metazoa</taxon>
        <taxon>Ecdysozoa</taxon>
        <taxon>Nematoda</taxon>
        <taxon>Chromadorea</taxon>
        <taxon>Rhabditida</taxon>
        <taxon>Rhabditina</taxon>
        <taxon>Rhabditomorpha</taxon>
        <taxon>Strongyloidea</taxon>
        <taxon>Ancylostomatidae</taxon>
        <taxon>Ancylostomatinae</taxon>
        <taxon>Ancylostoma</taxon>
    </lineage>
</organism>
<dbReference type="PANTHER" id="PTHR23360:SF26">
    <property type="entry name" value="G-PROTEIN COUPLED RECEPTORS FAMILY 1 PROFILE DOMAIN-CONTAINING PROTEIN"/>
    <property type="match status" value="1"/>
</dbReference>
<feature type="transmembrane region" description="Helical" evidence="6">
    <location>
        <begin position="438"/>
        <end position="461"/>
    </location>
</feature>
<evidence type="ECO:0000256" key="6">
    <source>
        <dbReference type="SAM" id="Phobius"/>
    </source>
</evidence>
<dbReference type="Proteomes" id="UP000024635">
    <property type="component" value="Unassembled WGS sequence"/>
</dbReference>
<comment type="subcellular location">
    <subcellularLocation>
        <location evidence="1">Membrane</location>
    </subcellularLocation>
</comment>
<dbReference type="PROSITE" id="PS50262">
    <property type="entry name" value="G_PROTEIN_RECEP_F1_2"/>
    <property type="match status" value="2"/>
</dbReference>
<feature type="region of interest" description="Disordered" evidence="5">
    <location>
        <begin position="731"/>
        <end position="751"/>
    </location>
</feature>
<dbReference type="GO" id="GO:0004930">
    <property type="term" value="F:G protein-coupled receptor activity"/>
    <property type="evidence" value="ECO:0007669"/>
    <property type="project" value="InterPro"/>
</dbReference>
<dbReference type="GO" id="GO:0016020">
    <property type="term" value="C:membrane"/>
    <property type="evidence" value="ECO:0007669"/>
    <property type="project" value="UniProtKB-SubCell"/>
</dbReference>
<dbReference type="CDD" id="cd00637">
    <property type="entry name" value="7tm_classA_rhodopsin-like"/>
    <property type="match status" value="2"/>
</dbReference>
<evidence type="ECO:0000256" key="1">
    <source>
        <dbReference type="ARBA" id="ARBA00004370"/>
    </source>
</evidence>
<evidence type="ECO:0000256" key="3">
    <source>
        <dbReference type="ARBA" id="ARBA00022989"/>
    </source>
</evidence>
<feature type="transmembrane region" description="Helical" evidence="6">
    <location>
        <begin position="283"/>
        <end position="306"/>
    </location>
</feature>
<dbReference type="InterPro" id="IPR019424">
    <property type="entry name" value="7TM_GPCR_Srsx"/>
</dbReference>
<accession>A0A016WHT5</accession>
<evidence type="ECO:0000256" key="2">
    <source>
        <dbReference type="ARBA" id="ARBA00022692"/>
    </source>
</evidence>
<evidence type="ECO:0000256" key="4">
    <source>
        <dbReference type="ARBA" id="ARBA00023136"/>
    </source>
</evidence>
<keyword evidence="3 6" id="KW-1133">Transmembrane helix</keyword>
<name>A0A016WHT5_9BILA</name>
<sequence>MIQNASNVLRAGVSGSCDKIVAVTCGFPVDNHVYVYHYYYMKASTISDDPRDMVKHIQEDPNSLLHPLYVYIVEGAIAAALNVPLTIAMLATPKLRTRREFQVITGLAATDAVFGLAFVISGVSRIHVMRQYCSTAMCEIPLTPRWKCSTLLYVQLITIAFQLQGVLLLAVAVDRLLAVITPIKYLQFNVKYTFVLAAGPYTLVAVATVTNVLIVQNDRTLVSPFCFISFAVYPGFHDYIILLRIFCVISSASIYIVIVAHLNKHLSRVSAWSREQRSLRRSTFTVGLTTVNAVVFLLVPDVIVYFDILDWSQSYSAVLYSLSMANVILNALILVFRHREIIHSFKRFVFVILFRRSPKAKNTVMVLSTKLSDVWLHRQAIDNRDCSAEVRSFAILEEDILRDGKVVPDLISAASEMAPCLYSLDMNDEDPRTIVKLLFLYIAEGAIAAALNIPLMVATLTNNSLRTRREYQVIIGICFVDAVFGIAFVLTAINRLEIIQENFYTGIPQVPRCVCSTRYYVHLLTIAYQLQGVLTITVATDRFLAVMTPIRYLKFGTQYTVTILAGPYLYVAICTVINAVITLQDDTPVSSFCLTVTAVSPTFYYYMLLLRISCVFISALIYVVIIAHLYKHFARIEKMQASSRESSQFRSIRRSTITIGLSTVNAVLFLLLPDVIKYIGVFDYSRSNVTTLYSLSMTNVVLNAFIFAYRHKEIMENFKHLMCTLLRRRKPDDPQTSNDAGKVLPNRKAFD</sequence>
<feature type="transmembrane region" description="Helical" evidence="6">
    <location>
        <begin position="692"/>
        <end position="709"/>
    </location>
</feature>
<dbReference type="SMART" id="SM01381">
    <property type="entry name" value="7TM_GPCR_Srsx"/>
    <property type="match status" value="1"/>
</dbReference>
<feature type="transmembrane region" description="Helical" evidence="6">
    <location>
        <begin position="473"/>
        <end position="493"/>
    </location>
</feature>
<dbReference type="AlphaFoldDB" id="A0A016WHT5"/>
<feature type="transmembrane region" description="Helical" evidence="6">
    <location>
        <begin position="103"/>
        <end position="123"/>
    </location>
</feature>
<dbReference type="InterPro" id="IPR017452">
    <property type="entry name" value="GPCR_Rhodpsn_7TM"/>
</dbReference>
<feature type="transmembrane region" description="Helical" evidence="6">
    <location>
        <begin position="603"/>
        <end position="630"/>
    </location>
</feature>
<evidence type="ECO:0000259" key="7">
    <source>
        <dbReference type="PROSITE" id="PS50262"/>
    </source>
</evidence>
<evidence type="ECO:0000313" key="9">
    <source>
        <dbReference type="Proteomes" id="UP000024635"/>
    </source>
</evidence>
<dbReference type="OrthoDB" id="5812383at2759"/>
<feature type="transmembrane region" description="Helical" evidence="6">
    <location>
        <begin position="152"/>
        <end position="173"/>
    </location>
</feature>
<comment type="caution">
    <text evidence="8">The sequence shown here is derived from an EMBL/GenBank/DDBJ whole genome shotgun (WGS) entry which is preliminary data.</text>
</comment>
<dbReference type="Pfam" id="PF10320">
    <property type="entry name" value="7TM_GPCR_Srsx"/>
    <property type="match status" value="2"/>
</dbReference>
<feature type="domain" description="G-protein coupled receptors family 1 profile" evidence="7">
    <location>
        <begin position="451"/>
        <end position="707"/>
    </location>
</feature>
<dbReference type="EMBL" id="JARK01000290">
    <property type="protein sequence ID" value="EYC38857.1"/>
    <property type="molecule type" value="Genomic_DNA"/>
</dbReference>
<feature type="transmembrane region" description="Helical" evidence="6">
    <location>
        <begin position="651"/>
        <end position="672"/>
    </location>
</feature>
<gene>
    <name evidence="8" type="primary">Acey_s0690.g1562</name>
    <name evidence="8" type="ORF">Y032_0690g1562</name>
</gene>
<feature type="domain" description="G-protein coupled receptors family 1 profile" evidence="7">
    <location>
        <begin position="81"/>
        <end position="334"/>
    </location>
</feature>
<keyword evidence="9" id="KW-1185">Reference proteome</keyword>
<keyword evidence="4 6" id="KW-0472">Membrane</keyword>
<feature type="transmembrane region" description="Helical" evidence="6">
    <location>
        <begin position="239"/>
        <end position="262"/>
    </location>
</feature>
<dbReference type="PANTHER" id="PTHR23360">
    <property type="entry name" value="G-PROTEIN COUPLED RECEPTORS FAMILY 1 PROFILE DOMAIN-CONTAINING PROTEIN-RELATED"/>
    <property type="match status" value="1"/>
</dbReference>
<feature type="transmembrane region" description="Helical" evidence="6">
    <location>
        <begin position="561"/>
        <end position="583"/>
    </location>
</feature>